<evidence type="ECO:0000256" key="7">
    <source>
        <dbReference type="SAM" id="MobiDB-lite"/>
    </source>
</evidence>
<dbReference type="STRING" id="3218.A0A2K1KIC7"/>
<evidence type="ECO:0000256" key="4">
    <source>
        <dbReference type="ARBA" id="ARBA00022741"/>
    </source>
</evidence>
<dbReference type="GO" id="GO:0005524">
    <property type="term" value="F:ATP binding"/>
    <property type="evidence" value="ECO:0007669"/>
    <property type="project" value="UniProtKB-KW"/>
</dbReference>
<organism evidence="9">
    <name type="scientific">Physcomitrium patens</name>
    <name type="common">Spreading-leaved earth moss</name>
    <name type="synonym">Physcomitrella patens</name>
    <dbReference type="NCBI Taxonomy" id="3218"/>
    <lineage>
        <taxon>Eukaryota</taxon>
        <taxon>Viridiplantae</taxon>
        <taxon>Streptophyta</taxon>
        <taxon>Embryophyta</taxon>
        <taxon>Bryophyta</taxon>
        <taxon>Bryophytina</taxon>
        <taxon>Bryopsida</taxon>
        <taxon>Funariidae</taxon>
        <taxon>Funariales</taxon>
        <taxon>Funariaceae</taxon>
        <taxon>Physcomitrium</taxon>
    </lineage>
</organism>
<dbReference type="AlphaFoldDB" id="A0A2K1KIC7"/>
<dbReference type="EnsemblPlants" id="Pp3c5_3840V3.4">
    <property type="protein sequence ID" value="Pp3c5_3840V3.4"/>
    <property type="gene ID" value="Pp3c5_3840"/>
</dbReference>
<dbReference type="RefSeq" id="XP_024377096.1">
    <property type="nucleotide sequence ID" value="XM_024521328.2"/>
</dbReference>
<dbReference type="KEGG" id="ppp:112283024"/>
<evidence type="ECO:0000256" key="6">
    <source>
        <dbReference type="ARBA" id="ARBA00048539"/>
    </source>
</evidence>
<evidence type="ECO:0000256" key="3">
    <source>
        <dbReference type="ARBA" id="ARBA00022694"/>
    </source>
</evidence>
<evidence type="ECO:0000256" key="5">
    <source>
        <dbReference type="ARBA" id="ARBA00022840"/>
    </source>
</evidence>
<keyword evidence="5" id="KW-0067">ATP-binding</keyword>
<reference evidence="9 11" key="2">
    <citation type="journal article" date="2018" name="Plant J.">
        <title>The Physcomitrella patens chromosome-scale assembly reveals moss genome structure and evolution.</title>
        <authorList>
            <person name="Lang D."/>
            <person name="Ullrich K.K."/>
            <person name="Murat F."/>
            <person name="Fuchs J."/>
            <person name="Jenkins J."/>
            <person name="Haas F.B."/>
            <person name="Piednoel M."/>
            <person name="Gundlach H."/>
            <person name="Van Bel M."/>
            <person name="Meyberg R."/>
            <person name="Vives C."/>
            <person name="Morata J."/>
            <person name="Symeonidi A."/>
            <person name="Hiss M."/>
            <person name="Muchero W."/>
            <person name="Kamisugi Y."/>
            <person name="Saleh O."/>
            <person name="Blanc G."/>
            <person name="Decker E.L."/>
            <person name="van Gessel N."/>
            <person name="Grimwood J."/>
            <person name="Hayes R.D."/>
            <person name="Graham S.W."/>
            <person name="Gunter L.E."/>
            <person name="McDaniel S.F."/>
            <person name="Hoernstein S.N.W."/>
            <person name="Larsson A."/>
            <person name="Li F.W."/>
            <person name="Perroud P.F."/>
            <person name="Phillips J."/>
            <person name="Ranjan P."/>
            <person name="Rokshar D.S."/>
            <person name="Rothfels C.J."/>
            <person name="Schneider L."/>
            <person name="Shu S."/>
            <person name="Stevenson D.W."/>
            <person name="Thummler F."/>
            <person name="Tillich M."/>
            <person name="Villarreal Aguilar J.C."/>
            <person name="Widiez T."/>
            <person name="Wong G.K."/>
            <person name="Wymore A."/>
            <person name="Zhang Y."/>
            <person name="Zimmer A.D."/>
            <person name="Quatrano R.S."/>
            <person name="Mayer K.F.X."/>
            <person name="Goodstein D."/>
            <person name="Casacuberta J.M."/>
            <person name="Vandepoele K."/>
            <person name="Reski R."/>
            <person name="Cuming A.C."/>
            <person name="Tuskan G.A."/>
            <person name="Maumus F."/>
            <person name="Salse J."/>
            <person name="Schmutz J."/>
            <person name="Rensing S.A."/>
        </authorList>
    </citation>
    <scope>NUCLEOTIDE SEQUENCE [LARGE SCALE GENOMIC DNA]</scope>
    <source>
        <strain evidence="10 11">cv. Gransden 2004</strain>
    </source>
</reference>
<dbReference type="PaxDb" id="3218-PP1S41_307V6.1"/>
<comment type="catalytic activity">
    <reaction evidence="6">
        <text>cytidine(34) in tRNA(Ile2) + L-lysine + ATP = lysidine(34) in tRNA(Ile2) + AMP + diphosphate + H(+)</text>
        <dbReference type="Rhea" id="RHEA:43744"/>
        <dbReference type="Rhea" id="RHEA-COMP:10625"/>
        <dbReference type="Rhea" id="RHEA-COMP:10670"/>
        <dbReference type="ChEBI" id="CHEBI:15378"/>
        <dbReference type="ChEBI" id="CHEBI:30616"/>
        <dbReference type="ChEBI" id="CHEBI:32551"/>
        <dbReference type="ChEBI" id="CHEBI:33019"/>
        <dbReference type="ChEBI" id="CHEBI:82748"/>
        <dbReference type="ChEBI" id="CHEBI:83665"/>
        <dbReference type="ChEBI" id="CHEBI:456215"/>
        <dbReference type="EC" id="6.3.4.19"/>
    </reaction>
</comment>
<dbReference type="PANTHER" id="PTHR43033:SF5">
    <property type="entry name" value="TRNA(ILE)-LYSIDINE SYNTHETASE"/>
    <property type="match status" value="1"/>
</dbReference>
<dbReference type="Gramene" id="Pp3c5_3840V3.1">
    <property type="protein sequence ID" value="Pp3c5_3840V3.1"/>
    <property type="gene ID" value="Pp3c5_3840"/>
</dbReference>
<dbReference type="Gramene" id="Pp3c5_3840V3.2">
    <property type="protein sequence ID" value="Pp3c5_3840V3.2"/>
    <property type="gene ID" value="Pp3c5_3840"/>
</dbReference>
<dbReference type="EMBL" id="ABEU02000005">
    <property type="protein sequence ID" value="PNR53531.1"/>
    <property type="molecule type" value="Genomic_DNA"/>
</dbReference>
<feature type="region of interest" description="Disordered" evidence="7">
    <location>
        <begin position="596"/>
        <end position="618"/>
    </location>
</feature>
<dbReference type="InterPro" id="IPR012094">
    <property type="entry name" value="tRNA_Ile_lys_synt"/>
</dbReference>
<dbReference type="FunCoup" id="A0A2K1KIC7">
    <property type="interactions" value="405"/>
</dbReference>
<protein>
    <recommendedName>
        <fullName evidence="1">tRNA(Ile)-lysidine synthetase</fullName>
        <ecNumber evidence="1">6.3.4.19</ecNumber>
    </recommendedName>
</protein>
<dbReference type="EnsemblPlants" id="Pp3c5_3840V3.2">
    <property type="protein sequence ID" value="Pp3c5_3840V3.2"/>
    <property type="gene ID" value="Pp3c5_3840"/>
</dbReference>
<gene>
    <name evidence="10" type="primary">LOC112283024</name>
    <name evidence="9" type="ORF">PHYPA_007206</name>
</gene>
<feature type="region of interest" description="Disordered" evidence="7">
    <location>
        <begin position="1"/>
        <end position="21"/>
    </location>
</feature>
<dbReference type="EnsemblPlants" id="Pp3c5_3840V3.3">
    <property type="protein sequence ID" value="Pp3c5_3840V3.3"/>
    <property type="gene ID" value="Pp3c5_3840"/>
</dbReference>
<dbReference type="NCBIfam" id="TIGR02432">
    <property type="entry name" value="lysidine_TilS_N"/>
    <property type="match status" value="1"/>
</dbReference>
<proteinExistence type="inferred from homology"/>
<evidence type="ECO:0000313" key="9">
    <source>
        <dbReference type="EMBL" id="PNR53531.1"/>
    </source>
</evidence>
<dbReference type="InterPro" id="IPR011063">
    <property type="entry name" value="TilS/TtcA_N"/>
</dbReference>
<sequence>MVLSSTEGEEMVAPSPQPAHQQPQDDILAVFASLMAAAGIQPQDRIAIAVSGGPDSMALCLVAKEWWKGFRESGVFAERPTGIVVDHGLRPESAAEALQVQRWVLDLGFECHVLKCDWLNGRPDSGHLQEAARNARYSLMEQTCWKHGIGTLLTGHHADDQAELFMMRLARSSGIIGLAGMASRSYFFSRRPVSQDQTGLLLVRPLLQFSKQDLYTVCKKAGQEWIEDPTNFNHKFARNRIRQVLADPLYDDARRQIHPLIAACRQTRAMLDRERDGLLAKIVTISKDFGYISIDVDLLASSNISDAVLGRVVVAVLQFVAQREKPPRGKALKIFMDKLRQPSFNEAFTLAGCHVSPVPGSKGSKVMVCLSPESPTPSLGSDLSPWEPNSVLARSNLNPRGVQLLNSEKVCYDEGIPPILDASKGGSSVLEQGRKLGLVSEEVATLLNSLRTEIAETMSRTIEVCKKGDKRLELSPYGLDIRKQMLPFGHTCYFMNRFLVSWEPKVIPVKSSERQCMPLSGDEINRCCLLRDKPAAWIRHYEDTDFDHLTQSVKTSFKTRKEDKVSSWCVYRFESDLYGTNEERSRKMELELSKVSLKRDTSKKPRPRSSKNPNDELTYCGGHVPSKAQRVLAILRCIPKPVRRGLPVLVNAEGLLLAIPTLGFHRCPWVSASAVFRPRIPLGGGRASWT</sequence>
<dbReference type="Gramene" id="Pp3c5_3840V3.4">
    <property type="protein sequence ID" value="Pp3c5_3840V3.4"/>
    <property type="gene ID" value="Pp3c5_3840"/>
</dbReference>
<dbReference type="InterPro" id="IPR014729">
    <property type="entry name" value="Rossmann-like_a/b/a_fold"/>
</dbReference>
<keyword evidence="4" id="KW-0547">Nucleotide-binding</keyword>
<accession>A0A2K1KIC7</accession>
<dbReference type="OrthoDB" id="198857at2759"/>
<evidence type="ECO:0000259" key="8">
    <source>
        <dbReference type="Pfam" id="PF01171"/>
    </source>
</evidence>
<reference evidence="9 11" key="1">
    <citation type="journal article" date="2008" name="Science">
        <title>The Physcomitrella genome reveals evolutionary insights into the conquest of land by plants.</title>
        <authorList>
            <person name="Rensing S."/>
            <person name="Lang D."/>
            <person name="Zimmer A."/>
            <person name="Terry A."/>
            <person name="Salamov A."/>
            <person name="Shapiro H."/>
            <person name="Nishiyama T."/>
            <person name="Perroud P.-F."/>
            <person name="Lindquist E."/>
            <person name="Kamisugi Y."/>
            <person name="Tanahashi T."/>
            <person name="Sakakibara K."/>
            <person name="Fujita T."/>
            <person name="Oishi K."/>
            <person name="Shin-I T."/>
            <person name="Kuroki Y."/>
            <person name="Toyoda A."/>
            <person name="Suzuki Y."/>
            <person name="Hashimoto A."/>
            <person name="Yamaguchi K."/>
            <person name="Sugano A."/>
            <person name="Kohara Y."/>
            <person name="Fujiyama A."/>
            <person name="Anterola A."/>
            <person name="Aoki S."/>
            <person name="Ashton N."/>
            <person name="Barbazuk W.B."/>
            <person name="Barker E."/>
            <person name="Bennetzen J."/>
            <person name="Bezanilla M."/>
            <person name="Blankenship R."/>
            <person name="Cho S.H."/>
            <person name="Dutcher S."/>
            <person name="Estelle M."/>
            <person name="Fawcett J.A."/>
            <person name="Gundlach H."/>
            <person name="Hanada K."/>
            <person name="Heyl A."/>
            <person name="Hicks K.A."/>
            <person name="Hugh J."/>
            <person name="Lohr M."/>
            <person name="Mayer K."/>
            <person name="Melkozernov A."/>
            <person name="Murata T."/>
            <person name="Nelson D."/>
            <person name="Pils B."/>
            <person name="Prigge M."/>
            <person name="Reiss B."/>
            <person name="Renner T."/>
            <person name="Rombauts S."/>
            <person name="Rushton P."/>
            <person name="Sanderfoot A."/>
            <person name="Schween G."/>
            <person name="Shiu S.-H."/>
            <person name="Stueber K."/>
            <person name="Theodoulou F.L."/>
            <person name="Tu H."/>
            <person name="Van de Peer Y."/>
            <person name="Verrier P.J."/>
            <person name="Waters E."/>
            <person name="Wood A."/>
            <person name="Yang L."/>
            <person name="Cove D."/>
            <person name="Cuming A."/>
            <person name="Hasebe M."/>
            <person name="Lucas S."/>
            <person name="Mishler D.B."/>
            <person name="Reski R."/>
            <person name="Grigoriev I."/>
            <person name="Quatrano R.S."/>
            <person name="Boore J.L."/>
        </authorList>
    </citation>
    <scope>NUCLEOTIDE SEQUENCE [LARGE SCALE GENOMIC DNA]</scope>
    <source>
        <strain evidence="10 11">cv. Gransden 2004</strain>
    </source>
</reference>
<feature type="domain" description="tRNA(Ile)-lysidine/2-thiocytidine synthase N-terminal" evidence="8">
    <location>
        <begin position="46"/>
        <end position="243"/>
    </location>
</feature>
<dbReference type="InterPro" id="IPR012795">
    <property type="entry name" value="tRNA_Ile_lys_synt_N"/>
</dbReference>
<name>A0A2K1KIC7_PHYPA</name>
<keyword evidence="11" id="KW-1185">Reference proteome</keyword>
<dbReference type="EnsemblPlants" id="Pp3c5_3840V3.1">
    <property type="protein sequence ID" value="Pp3c5_3840V3.1"/>
    <property type="gene ID" value="Pp3c5_3840"/>
</dbReference>
<dbReference type="SUPFAM" id="SSF52402">
    <property type="entry name" value="Adenine nucleotide alpha hydrolases-like"/>
    <property type="match status" value="1"/>
</dbReference>
<dbReference type="PANTHER" id="PTHR43033">
    <property type="entry name" value="TRNA(ILE)-LYSIDINE SYNTHASE-RELATED"/>
    <property type="match status" value="1"/>
</dbReference>
<dbReference type="GO" id="GO:0008033">
    <property type="term" value="P:tRNA processing"/>
    <property type="evidence" value="ECO:0007669"/>
    <property type="project" value="UniProtKB-KW"/>
</dbReference>
<evidence type="ECO:0000256" key="1">
    <source>
        <dbReference type="ARBA" id="ARBA00013267"/>
    </source>
</evidence>
<keyword evidence="2" id="KW-0436">Ligase</keyword>
<keyword evidence="3" id="KW-0819">tRNA processing</keyword>
<dbReference type="EC" id="6.3.4.19" evidence="1"/>
<dbReference type="CDD" id="cd01992">
    <property type="entry name" value="TilS_N"/>
    <property type="match status" value="1"/>
</dbReference>
<evidence type="ECO:0000256" key="2">
    <source>
        <dbReference type="ARBA" id="ARBA00022598"/>
    </source>
</evidence>
<dbReference type="Pfam" id="PF01171">
    <property type="entry name" value="ATP_bind_3"/>
    <property type="match status" value="1"/>
</dbReference>
<dbReference type="Gramene" id="Pp3c5_3840V3.3">
    <property type="protein sequence ID" value="Pp3c5_3840V3.3"/>
    <property type="gene ID" value="Pp3c5_3840"/>
</dbReference>
<evidence type="ECO:0000313" key="10">
    <source>
        <dbReference type="EnsemblPlants" id="Pp3c5_3840V3.1"/>
    </source>
</evidence>
<dbReference type="HAMAP" id="MF_01161">
    <property type="entry name" value="tRNA_Ile_lys_synt"/>
    <property type="match status" value="1"/>
</dbReference>
<reference evidence="10" key="3">
    <citation type="submission" date="2020-12" db="UniProtKB">
        <authorList>
            <consortium name="EnsemblPlants"/>
        </authorList>
    </citation>
    <scope>IDENTIFICATION</scope>
</reference>
<dbReference type="GeneID" id="112283024"/>
<evidence type="ECO:0000313" key="11">
    <source>
        <dbReference type="Proteomes" id="UP000006727"/>
    </source>
</evidence>
<dbReference type="Gene3D" id="3.40.50.620">
    <property type="entry name" value="HUPs"/>
    <property type="match status" value="1"/>
</dbReference>
<dbReference type="Proteomes" id="UP000006727">
    <property type="component" value="Chromosome 5"/>
</dbReference>
<dbReference type="GO" id="GO:0032267">
    <property type="term" value="F:tRNA(Ile)-lysidine synthase activity"/>
    <property type="evidence" value="ECO:0007669"/>
    <property type="project" value="UniProtKB-EC"/>
</dbReference>